<dbReference type="Proteomes" id="UP000013165">
    <property type="component" value="Unassembled WGS sequence"/>
</dbReference>
<dbReference type="HOGENOM" id="CLU_097425_0_0_6"/>
<dbReference type="PATRIC" id="fig|626887.3.peg.1340"/>
<name>N6W4F4_9GAMM</name>
<dbReference type="SUPFAM" id="SSF48695">
    <property type="entry name" value="Multiheme cytochromes"/>
    <property type="match status" value="1"/>
</dbReference>
<protein>
    <submittedName>
        <fullName evidence="1">Isoquinoline 1-oxidoreductase subunit</fullName>
    </submittedName>
</protein>
<dbReference type="InterPro" id="IPR036280">
    <property type="entry name" value="Multihaem_cyt_sf"/>
</dbReference>
<gene>
    <name evidence="1" type="ORF">J057_06761</name>
</gene>
<reference evidence="1 2" key="1">
    <citation type="journal article" date="2013" name="Genome Announc.">
        <title>Genome Sequence of the Polycyclic Aromatic Hydrocarbon-Degrading Bacterium Strain Marinobacter nanhaiticus D15-8WT.</title>
        <authorList>
            <person name="Cui Z."/>
            <person name="Gao W."/>
            <person name="Li Q."/>
            <person name="Xu G."/>
            <person name="Zheng L."/>
        </authorList>
    </citation>
    <scope>NUCLEOTIDE SEQUENCE [LARGE SCALE GENOMIC DNA]</scope>
    <source>
        <strain evidence="1 2">D15-8W</strain>
    </source>
</reference>
<dbReference type="EMBL" id="APLQ01000011">
    <property type="protein sequence ID" value="ENO15029.2"/>
    <property type="molecule type" value="Genomic_DNA"/>
</dbReference>
<sequence>MTFSVGVAIAANEPDAATTLQKPEAFESIQDERERSVALFNEMGKVLTHPRCVACHPAGDSPLQGMALQKHEPPVVRGQGGMGAPGMRCMTCHGQENVAFSSGEGSIPGHPRWHLAPREQAWEGKSLASICEQLKDQERSHKTLEELQKHNASDTLVGWGWNPGEGRIPVPGTQEIFGNLTRAWIDTGAACPEG</sequence>
<comment type="caution">
    <text evidence="1">The sequence shown here is derived from an EMBL/GenBank/DDBJ whole genome shotgun (WGS) entry which is preliminary data.</text>
</comment>
<dbReference type="STRING" id="626887.J057_06761"/>
<dbReference type="OrthoDB" id="656942at2"/>
<evidence type="ECO:0000313" key="2">
    <source>
        <dbReference type="Proteomes" id="UP000013165"/>
    </source>
</evidence>
<accession>N6W4F4</accession>
<evidence type="ECO:0000313" key="1">
    <source>
        <dbReference type="EMBL" id="ENO15029.2"/>
    </source>
</evidence>
<dbReference type="eggNOG" id="ENOG50309KP">
    <property type="taxonomic scope" value="Bacteria"/>
</dbReference>
<dbReference type="AlphaFoldDB" id="N6W4F4"/>
<keyword evidence="2" id="KW-1185">Reference proteome</keyword>
<proteinExistence type="predicted"/>
<organism evidence="1 2">
    <name type="scientific">Marinobacter nanhaiticus D15-8W</name>
    <dbReference type="NCBI Taxonomy" id="626887"/>
    <lineage>
        <taxon>Bacteria</taxon>
        <taxon>Pseudomonadati</taxon>
        <taxon>Pseudomonadota</taxon>
        <taxon>Gammaproteobacteria</taxon>
        <taxon>Pseudomonadales</taxon>
        <taxon>Marinobacteraceae</taxon>
        <taxon>Marinobacter</taxon>
    </lineage>
</organism>